<dbReference type="Pfam" id="PF20248">
    <property type="entry name" value="DUF6603"/>
    <property type="match status" value="1"/>
</dbReference>
<keyword evidence="1" id="KW-0812">Transmembrane</keyword>
<evidence type="ECO:0000259" key="2">
    <source>
        <dbReference type="Pfam" id="PF20248"/>
    </source>
</evidence>
<gene>
    <name evidence="3" type="ORF">ACFPMF_22955</name>
</gene>
<reference evidence="4" key="1">
    <citation type="journal article" date="2019" name="Int. J. Syst. Evol. Microbiol.">
        <title>The Global Catalogue of Microorganisms (GCM) 10K type strain sequencing project: providing services to taxonomists for standard genome sequencing and annotation.</title>
        <authorList>
            <consortium name="The Broad Institute Genomics Platform"/>
            <consortium name="The Broad Institute Genome Sequencing Center for Infectious Disease"/>
            <person name="Wu L."/>
            <person name="Ma J."/>
        </authorList>
    </citation>
    <scope>NUCLEOTIDE SEQUENCE [LARGE SCALE GENOMIC DNA]</scope>
    <source>
        <strain evidence="4">CCUG 55250</strain>
    </source>
</reference>
<organism evidence="3 4">
    <name type="scientific">Larkinella bovis</name>
    <dbReference type="NCBI Taxonomy" id="683041"/>
    <lineage>
        <taxon>Bacteria</taxon>
        <taxon>Pseudomonadati</taxon>
        <taxon>Bacteroidota</taxon>
        <taxon>Cytophagia</taxon>
        <taxon>Cytophagales</taxon>
        <taxon>Spirosomataceae</taxon>
        <taxon>Larkinella</taxon>
    </lineage>
</organism>
<proteinExistence type="predicted"/>
<evidence type="ECO:0000313" key="3">
    <source>
        <dbReference type="EMBL" id="MFC5412203.1"/>
    </source>
</evidence>
<evidence type="ECO:0000313" key="4">
    <source>
        <dbReference type="Proteomes" id="UP001596106"/>
    </source>
</evidence>
<comment type="caution">
    <text evidence="3">The sequence shown here is derived from an EMBL/GenBank/DDBJ whole genome shotgun (WGS) entry which is preliminary data.</text>
</comment>
<dbReference type="RefSeq" id="WP_379849481.1">
    <property type="nucleotide sequence ID" value="NZ_JBHSMA010000011.1"/>
</dbReference>
<keyword evidence="4" id="KW-1185">Reference proteome</keyword>
<dbReference type="EMBL" id="JBHSMA010000011">
    <property type="protein sequence ID" value="MFC5412203.1"/>
    <property type="molecule type" value="Genomic_DNA"/>
</dbReference>
<evidence type="ECO:0000256" key="1">
    <source>
        <dbReference type="SAM" id="Phobius"/>
    </source>
</evidence>
<keyword evidence="1" id="KW-1133">Transmembrane helix</keyword>
<name>A0ABW0II61_9BACT</name>
<feature type="transmembrane region" description="Helical" evidence="1">
    <location>
        <begin position="550"/>
        <end position="581"/>
    </location>
</feature>
<accession>A0ABW0II61</accession>
<keyword evidence="1" id="KW-0472">Membrane</keyword>
<feature type="domain" description="DUF6603" evidence="2">
    <location>
        <begin position="422"/>
        <end position="985"/>
    </location>
</feature>
<feature type="transmembrane region" description="Helical" evidence="1">
    <location>
        <begin position="807"/>
        <end position="825"/>
    </location>
</feature>
<sequence length="1132" mass="122451">MADALKSVLTQAGLAMAPLRAVRTPAQAQELFRKLGYEIPVGAFGSALSEIGTKGTELLTAIQQLATASGDSAILAAIGETFGRVVAMIDAIKQLHTTVKNSGGGALPNINDLPRRLTDYLILDYFSRLKPEVHEMLLLLGLIEYEASPGPNQSMRLINWDRLGWLFTNPVQLFNATYQWDTNFNADKFLSRLEGLMRASALPGGLYPQSETTRVLLGNTSTTLRELRFPIFQKGLTPETYSQFGITFSPADANGGKKKGVALLPYIMGAASFDFAVCDRGELIFESTADIKGVGLVVRPPFNAEGLLSMTAAYRASVLIHEKPDKSVETVLIGSAGGTRLAVQGLGARWFVQNAQNRLDVGMEGQIDAIRLVIKGGDGDGFLQTVLSGINIMAESNVAFSFSLLNGFTISGGAKFGIDLPVHLELGPVSVNGLAIAIAPETNQFKLEAGANLKLALGPLVAVVENIGLQAGLQFQQGNLGPMNLGVDFKPPVGIGLSLDAGIIKGGGYVLFDDAKKMYAGALELSIQDTIQVAAICVINTRMPDGKDGFSLLILISATFTPGISLSMGFFLSGLGGILGIHRSINVDALRDGVRNNSIDHIMFPEDVVNNITSIIQSITQIFPPKQDQFIIGLMARITWGIPALITVDFGLVIEFANPTRIAILGVVKIVLPTEEAAILRLQVNFVGIIDFEKGMLSFDASLYNSRILTFTLEGDMALRLGWGQTKAFVLSIGGFHPAFKPPTELHLPSMKRLTLTILADNPKLVLTCYFAVTSNTIQFGARLDLLFSLSAFKIVGYLYFDVLFQFSPFMFIAAIGAGLAVKMGSTTLFSITLDFQLSGPTPWRAKGTASFSILFFTIKVRFDVEWGDKSSIELPTIAVLPKALEALSLDTNWTAELPPNRPSLVSIKDIPQEPGKVILQPFGSFTVSQTVVPIAQVLEKFGENKPADIQKVDITKVKIGDLNVAQEYPTEAFAPAMFKNLEDKDKLSSPSYEQMKSGVRITETNKIQVNFRANRKVEYEVKVSDFDPTPEPAPRSFFNKDIFKLMAKGGAIGSSALSRENAFKKVKQADVDVLDEAFMVVDKLSMKPVVHDSFSAGSFSDASDTLSALLNKNPELKGKIKVVPAYHLEMA</sequence>
<dbReference type="Proteomes" id="UP001596106">
    <property type="component" value="Unassembled WGS sequence"/>
</dbReference>
<dbReference type="InterPro" id="IPR046538">
    <property type="entry name" value="DUF6603"/>
</dbReference>
<protein>
    <submittedName>
        <fullName evidence="3">DUF6603 domain-containing protein</fullName>
    </submittedName>
</protein>